<dbReference type="Proteomes" id="UP000280960">
    <property type="component" value="Chromosome"/>
</dbReference>
<dbReference type="EMBL" id="CP033169">
    <property type="protein sequence ID" value="AYO30860.1"/>
    <property type="molecule type" value="Genomic_DNA"/>
</dbReference>
<organism evidence="1 2">
    <name type="scientific">Biomaibacter acetigenes</name>
    <dbReference type="NCBI Taxonomy" id="2316383"/>
    <lineage>
        <taxon>Bacteria</taxon>
        <taxon>Bacillati</taxon>
        <taxon>Bacillota</taxon>
        <taxon>Clostridia</taxon>
        <taxon>Thermosediminibacterales</taxon>
        <taxon>Tepidanaerobacteraceae</taxon>
        <taxon>Biomaibacter</taxon>
    </lineage>
</organism>
<evidence type="ECO:0000313" key="2">
    <source>
        <dbReference type="Proteomes" id="UP000280960"/>
    </source>
</evidence>
<name>A0A3G2R5X0_9FIRM</name>
<reference evidence="1 2" key="1">
    <citation type="submission" date="2018-10" db="EMBL/GenBank/DDBJ databases">
        <authorList>
            <person name="Zhang X."/>
        </authorList>
    </citation>
    <scope>NUCLEOTIDE SEQUENCE [LARGE SCALE GENOMIC DNA]</scope>
    <source>
        <strain evidence="1 2">SK-G1</strain>
    </source>
</reference>
<protein>
    <submittedName>
        <fullName evidence="1">Uncharacterized protein</fullName>
    </submittedName>
</protein>
<dbReference type="AlphaFoldDB" id="A0A3G2R5X0"/>
<evidence type="ECO:0000313" key="1">
    <source>
        <dbReference type="EMBL" id="AYO30860.1"/>
    </source>
</evidence>
<gene>
    <name evidence="1" type="ORF">D2962_09735</name>
</gene>
<dbReference type="KEGG" id="bacg:D2962_09735"/>
<proteinExistence type="predicted"/>
<sequence length="166" mass="17049">MASGTLAFAVEAICVPAVTSISVGGVPMVCIEIPGEVDVPDDGDNPDDVEDDPGIKRFCMAFVLCELDSAPLPALPLPSPSAIDVDVEGLAEFGLFRSSDARKDDNVSGALDTILEPGEALLGAEPPPVPEFPDDAGAALKRSGFSRLNLSAASGFDNVCPLASFC</sequence>
<accession>A0A3G2R5X0</accession>
<keyword evidence="2" id="KW-1185">Reference proteome</keyword>